<gene>
    <name evidence="2" type="ORF">F0262_14660</name>
</gene>
<accession>A0A7Y3ZA27</accession>
<name>A0A7Y3ZA27_9VIBR</name>
<comment type="caution">
    <text evidence="2">The sequence shown here is derived from an EMBL/GenBank/DDBJ whole genome shotgun (WGS) entry which is preliminary data.</text>
</comment>
<feature type="transmembrane region" description="Helical" evidence="1">
    <location>
        <begin position="96"/>
        <end position="116"/>
    </location>
</feature>
<feature type="transmembrane region" description="Helical" evidence="1">
    <location>
        <begin position="67"/>
        <end position="84"/>
    </location>
</feature>
<sequence>MDKTNKNLSIIIFLFITISLSAASGYQYVGDFIEKGLNAISFFIGYFVLVAMFGIFKGVTLFTRKQLLFLAYSSIVFVFAVYLYPYFKYSDQNQSALMSTFVFDLILNTFIFTVLYKEASNELSKSNR</sequence>
<reference evidence="2 3" key="1">
    <citation type="submission" date="2019-08" db="EMBL/GenBank/DDBJ databases">
        <title>Draft genome sequencing and comparative genomics of hatchery-associated Vibrios.</title>
        <authorList>
            <person name="Kehlet-Delgado H."/>
            <person name="Mueller R.S."/>
        </authorList>
    </citation>
    <scope>NUCLEOTIDE SEQUENCE [LARGE SCALE GENOMIC DNA]</scope>
    <source>
        <strain evidence="2 3">00-78-3</strain>
    </source>
</reference>
<organism evidence="2 3">
    <name type="scientific">Vibrio rotiferianus</name>
    <dbReference type="NCBI Taxonomy" id="190895"/>
    <lineage>
        <taxon>Bacteria</taxon>
        <taxon>Pseudomonadati</taxon>
        <taxon>Pseudomonadota</taxon>
        <taxon>Gammaproteobacteria</taxon>
        <taxon>Vibrionales</taxon>
        <taxon>Vibrionaceae</taxon>
        <taxon>Vibrio</taxon>
    </lineage>
</organism>
<keyword evidence="1" id="KW-0812">Transmembrane</keyword>
<evidence type="ECO:0000313" key="3">
    <source>
        <dbReference type="Proteomes" id="UP000572072"/>
    </source>
</evidence>
<proteinExistence type="predicted"/>
<dbReference type="Proteomes" id="UP000572072">
    <property type="component" value="Unassembled WGS sequence"/>
</dbReference>
<keyword evidence="1" id="KW-0472">Membrane</keyword>
<evidence type="ECO:0000313" key="2">
    <source>
        <dbReference type="EMBL" id="NOH49292.1"/>
    </source>
</evidence>
<dbReference type="RefSeq" id="WP_171358342.1">
    <property type="nucleotide sequence ID" value="NZ_JBEWWM010000014.1"/>
</dbReference>
<feature type="transmembrane region" description="Helical" evidence="1">
    <location>
        <begin position="39"/>
        <end position="60"/>
    </location>
</feature>
<keyword evidence="1" id="KW-1133">Transmembrane helix</keyword>
<protein>
    <submittedName>
        <fullName evidence="2">Uncharacterized protein</fullName>
    </submittedName>
</protein>
<evidence type="ECO:0000256" key="1">
    <source>
        <dbReference type="SAM" id="Phobius"/>
    </source>
</evidence>
<dbReference type="EMBL" id="VTYN01000014">
    <property type="protein sequence ID" value="NOH49292.1"/>
    <property type="molecule type" value="Genomic_DNA"/>
</dbReference>
<dbReference type="AlphaFoldDB" id="A0A7Y3ZA27"/>